<protein>
    <submittedName>
        <fullName evidence="1">Uncharacterized protein</fullName>
    </submittedName>
</protein>
<evidence type="ECO:0000313" key="1">
    <source>
        <dbReference type="Ensembl" id="ENSCCRP00015042242.1"/>
    </source>
</evidence>
<dbReference type="AlphaFoldDB" id="A0A8C1UZ17"/>
<sequence length="153" mass="18063">LLLCDGDLHKSLQGLVLCWFKLVLCWFKPILCWFKPILCWFKLVLCWFMPVLCWFKPVLCWFKPVLCWFKPVLCWFKPVLCWFKPVLCWFKPASQRQNIPNQHMLFFSTGLFDSLAGSVNISPAASQMTHYPLCTYTLCRLLTHYVATQQCSI</sequence>
<dbReference type="Proteomes" id="UP000694700">
    <property type="component" value="Unplaced"/>
</dbReference>
<accession>A0A8C1UZ17</accession>
<evidence type="ECO:0000313" key="2">
    <source>
        <dbReference type="Proteomes" id="UP000694700"/>
    </source>
</evidence>
<reference evidence="1" key="1">
    <citation type="submission" date="2025-08" db="UniProtKB">
        <authorList>
            <consortium name="Ensembl"/>
        </authorList>
    </citation>
    <scope>IDENTIFICATION</scope>
</reference>
<name>A0A8C1UZ17_CYPCA</name>
<proteinExistence type="predicted"/>
<organism evidence="1 2">
    <name type="scientific">Cyprinus carpio</name>
    <name type="common">Common carp</name>
    <dbReference type="NCBI Taxonomy" id="7962"/>
    <lineage>
        <taxon>Eukaryota</taxon>
        <taxon>Metazoa</taxon>
        <taxon>Chordata</taxon>
        <taxon>Craniata</taxon>
        <taxon>Vertebrata</taxon>
        <taxon>Euteleostomi</taxon>
        <taxon>Actinopterygii</taxon>
        <taxon>Neopterygii</taxon>
        <taxon>Teleostei</taxon>
        <taxon>Ostariophysi</taxon>
        <taxon>Cypriniformes</taxon>
        <taxon>Cyprinidae</taxon>
        <taxon>Cyprininae</taxon>
        <taxon>Cyprinus</taxon>
    </lineage>
</organism>
<dbReference type="Ensembl" id="ENSCCRT00015043664.1">
    <property type="protein sequence ID" value="ENSCCRP00015042242.1"/>
    <property type="gene ID" value="ENSCCRG00015017576.1"/>
</dbReference>